<evidence type="ECO:0000256" key="5">
    <source>
        <dbReference type="ARBA" id="ARBA00022989"/>
    </source>
</evidence>
<dbReference type="InterPro" id="IPR046357">
    <property type="entry name" value="PPIase_dom_sf"/>
</dbReference>
<evidence type="ECO:0000256" key="11">
    <source>
        <dbReference type="PROSITE-ProRule" id="PRU00278"/>
    </source>
</evidence>
<keyword evidence="3" id="KW-0997">Cell inner membrane</keyword>
<dbReference type="InterPro" id="IPR052029">
    <property type="entry name" value="PpiD_chaperone"/>
</dbReference>
<dbReference type="PANTHER" id="PTHR47529:SF1">
    <property type="entry name" value="PERIPLASMIC CHAPERONE PPID"/>
    <property type="match status" value="1"/>
</dbReference>
<dbReference type="Gene3D" id="3.10.50.40">
    <property type="match status" value="1"/>
</dbReference>
<dbReference type="SUPFAM" id="SSF109998">
    <property type="entry name" value="Triger factor/SurA peptide-binding domain-like"/>
    <property type="match status" value="1"/>
</dbReference>
<evidence type="ECO:0000256" key="10">
    <source>
        <dbReference type="ARBA" id="ARBA00042775"/>
    </source>
</evidence>
<keyword evidence="6 12" id="KW-0472">Membrane</keyword>
<dbReference type="InterPro" id="IPR000297">
    <property type="entry name" value="PPIase_PpiC"/>
</dbReference>
<dbReference type="Pfam" id="PF00639">
    <property type="entry name" value="Rotamase"/>
    <property type="match status" value="1"/>
</dbReference>
<dbReference type="Proteomes" id="UP001595617">
    <property type="component" value="Unassembled WGS sequence"/>
</dbReference>
<reference evidence="15" key="1">
    <citation type="journal article" date="2019" name="Int. J. Syst. Evol. Microbiol.">
        <title>The Global Catalogue of Microorganisms (GCM) 10K type strain sequencing project: providing services to taxonomists for standard genome sequencing and annotation.</title>
        <authorList>
            <consortium name="The Broad Institute Genomics Platform"/>
            <consortium name="The Broad Institute Genome Sequencing Center for Infectious Disease"/>
            <person name="Wu L."/>
            <person name="Ma J."/>
        </authorList>
    </citation>
    <scope>NUCLEOTIDE SEQUENCE [LARGE SCALE GENOMIC DNA]</scope>
    <source>
        <strain evidence="15">IBRC 10765</strain>
    </source>
</reference>
<proteinExistence type="inferred from homology"/>
<evidence type="ECO:0000256" key="8">
    <source>
        <dbReference type="ARBA" id="ARBA00038408"/>
    </source>
</evidence>
<keyword evidence="11" id="KW-0697">Rotamase</keyword>
<dbReference type="PANTHER" id="PTHR47529">
    <property type="entry name" value="PEPTIDYL-PROLYL CIS-TRANS ISOMERASE D"/>
    <property type="match status" value="1"/>
</dbReference>
<evidence type="ECO:0000256" key="1">
    <source>
        <dbReference type="ARBA" id="ARBA00004382"/>
    </source>
</evidence>
<comment type="caution">
    <text evidence="14">The sequence shown here is derived from an EMBL/GenBank/DDBJ whole genome shotgun (WGS) entry which is preliminary data.</text>
</comment>
<accession>A0ABV8A0R2</accession>
<name>A0ABV8A0R2_9GAMM</name>
<keyword evidence="11" id="KW-0413">Isomerase</keyword>
<dbReference type="PROSITE" id="PS01096">
    <property type="entry name" value="PPIC_PPIASE_1"/>
    <property type="match status" value="1"/>
</dbReference>
<dbReference type="Pfam" id="PF13624">
    <property type="entry name" value="SurA_N_3"/>
    <property type="match status" value="1"/>
</dbReference>
<dbReference type="SUPFAM" id="SSF54534">
    <property type="entry name" value="FKBP-like"/>
    <property type="match status" value="1"/>
</dbReference>
<feature type="transmembrane region" description="Helical" evidence="12">
    <location>
        <begin position="16"/>
        <end position="36"/>
    </location>
</feature>
<comment type="subcellular location">
    <subcellularLocation>
        <location evidence="1">Cell inner membrane</location>
        <topology evidence="1">Single-pass type II membrane protein</topology>
        <orientation evidence="1">Periplasmic side</orientation>
    </subcellularLocation>
</comment>
<feature type="domain" description="PpiC" evidence="13">
    <location>
        <begin position="267"/>
        <end position="365"/>
    </location>
</feature>
<keyword evidence="15" id="KW-1185">Reference proteome</keyword>
<keyword evidence="7" id="KW-0143">Chaperone</keyword>
<sequence>MLEEFRNSFRGTTGKVIITVLVCSFAFFGASSIVTLDFGGRAPVKVNGEGISAQQIESRLNIERQNILQRMGQNADPSLIDEALLRSQVIDRLVQETLLAQSAEEANFVFSDLEMDRLLFNETAFRAADGSFDSARFAMAAAQQGLTARQFRSRISEGQALNQWVTGIDISEFVLPHEVEQYAQVSNQTRDIEYRIFRINDLIEEVVVDDEAVVQFYDENSQEFQTPERVAVEYVRYPVERIEAEIAITDQQIQEAYDAFMALQSDGAEKQIAHILITTDSRSVDEARALASDVAARAQSGDFAALAAEFSEDPGSADFGGDLGVFMPGIFDPEFEAAVEMLSTVGEISAPVRTEFGFHIIQLVDLNLQDVAALSDMAPQLRRELVEREVTRRIADVQEELANVVFTSLDLSDAAATFDLTVERTELFSRNGTASGITAEQTFIDAAFSGLVLNDEMNSDVIQLADNSLVALRKVDYQGPDVEPLENVRTDIVEYLRFLAAVEAAESEASALRDRLVNGDIVDVVLEQASEVPRFGSDLPANLTQAAFRAVMGDDAERRVFLTRLERGDWAVGRVTDVQDGELRAEERDDVAEFVEGAIAGAVLDNVVNDLRTSASVRIR</sequence>
<keyword evidence="5 12" id="KW-1133">Transmembrane helix</keyword>
<dbReference type="RefSeq" id="WP_380695658.1">
    <property type="nucleotide sequence ID" value="NZ_JBHRYR010000003.1"/>
</dbReference>
<evidence type="ECO:0000256" key="12">
    <source>
        <dbReference type="SAM" id="Phobius"/>
    </source>
</evidence>
<dbReference type="InterPro" id="IPR023058">
    <property type="entry name" value="PPIase_PpiC_CS"/>
</dbReference>
<evidence type="ECO:0000256" key="6">
    <source>
        <dbReference type="ARBA" id="ARBA00023136"/>
    </source>
</evidence>
<dbReference type="Gene3D" id="1.10.4030.10">
    <property type="entry name" value="Porin chaperone SurA, peptide-binding domain"/>
    <property type="match status" value="1"/>
</dbReference>
<evidence type="ECO:0000256" key="7">
    <source>
        <dbReference type="ARBA" id="ARBA00023186"/>
    </source>
</evidence>
<comment type="similarity">
    <text evidence="8">Belongs to the PpiD chaperone family.</text>
</comment>
<evidence type="ECO:0000256" key="9">
    <source>
        <dbReference type="ARBA" id="ARBA00040743"/>
    </source>
</evidence>
<evidence type="ECO:0000259" key="13">
    <source>
        <dbReference type="PROSITE" id="PS50198"/>
    </source>
</evidence>
<protein>
    <recommendedName>
        <fullName evidence="9">Periplasmic chaperone PpiD</fullName>
    </recommendedName>
    <alternativeName>
        <fullName evidence="10">Periplasmic folding chaperone</fullName>
    </alternativeName>
</protein>
<evidence type="ECO:0000313" key="15">
    <source>
        <dbReference type="Proteomes" id="UP001595617"/>
    </source>
</evidence>
<evidence type="ECO:0000256" key="2">
    <source>
        <dbReference type="ARBA" id="ARBA00022475"/>
    </source>
</evidence>
<organism evidence="14 15">
    <name type="scientific">Saccharospirillum mangrovi</name>
    <dbReference type="NCBI Taxonomy" id="2161747"/>
    <lineage>
        <taxon>Bacteria</taxon>
        <taxon>Pseudomonadati</taxon>
        <taxon>Pseudomonadota</taxon>
        <taxon>Gammaproteobacteria</taxon>
        <taxon>Oceanospirillales</taxon>
        <taxon>Saccharospirillaceae</taxon>
        <taxon>Saccharospirillum</taxon>
    </lineage>
</organism>
<evidence type="ECO:0000313" key="14">
    <source>
        <dbReference type="EMBL" id="MFC3852960.1"/>
    </source>
</evidence>
<keyword evidence="2" id="KW-1003">Cell membrane</keyword>
<dbReference type="EMBL" id="JBHRYR010000003">
    <property type="protein sequence ID" value="MFC3852960.1"/>
    <property type="molecule type" value="Genomic_DNA"/>
</dbReference>
<evidence type="ECO:0000256" key="3">
    <source>
        <dbReference type="ARBA" id="ARBA00022519"/>
    </source>
</evidence>
<keyword evidence="4 12" id="KW-0812">Transmembrane</keyword>
<dbReference type="InterPro" id="IPR027304">
    <property type="entry name" value="Trigger_fact/SurA_dom_sf"/>
</dbReference>
<gene>
    <name evidence="14" type="ORF">ACFOOG_08985</name>
</gene>
<evidence type="ECO:0000256" key="4">
    <source>
        <dbReference type="ARBA" id="ARBA00022692"/>
    </source>
</evidence>
<dbReference type="PROSITE" id="PS50198">
    <property type="entry name" value="PPIC_PPIASE_2"/>
    <property type="match status" value="1"/>
</dbReference>